<keyword evidence="8" id="KW-0902">Two-component regulatory system</keyword>
<dbReference type="InterPro" id="IPR036890">
    <property type="entry name" value="HATPase_C_sf"/>
</dbReference>
<dbReference type="RefSeq" id="WP_013865352.1">
    <property type="nucleotide sequence ID" value="NC_015635.1"/>
</dbReference>
<keyword evidence="10" id="KW-0812">Transmembrane</keyword>
<evidence type="ECO:0000256" key="5">
    <source>
        <dbReference type="ARBA" id="ARBA00022741"/>
    </source>
</evidence>
<sequence>MSQSPSYEPNPYSAYPIPSSGHPVLYSEHATPDFLYEPTPEADRDHGTEPQNDGTSVMVRKAGRNLAVICGLFFVSLAAFIVGVTLFSLGVSLVVVVVGLFILVGCLVAAGATARATKGLLAYAGVELPATAYPSAGGSWRMLGRLRDPQSWRDLIYTVVGFVLSTFTFSVAVSWVFGGLGGLTYWFWSRYLPDDNQGLPYLLGFPGRFADVFFNTVLGLILVMSAPAVLQGLVRLHEVVARALLVDESSALRARVSQLTTSRSAAGEAETQTLRRLERDLHDGPQQRLVRLGMDISSAQRRMGTDPEQARRLLDEAYQQTQEALSEIRQLSRGIAPPILAEQGLAAAITALAARNTVPTSVDVGDVRLSDVAQNAAYFVVAEALANMEKHSGATRCSVEIHPLGGVVVVVVTDNGVGGASLSRGHGLAGLADRLAGVDGTLTVTSPAGGPTQITATIPAALG</sequence>
<feature type="domain" description="Putative sensor" evidence="13">
    <location>
        <begin position="73"/>
        <end position="245"/>
    </location>
</feature>
<dbReference type="EMBL" id="AP012204">
    <property type="protein sequence ID" value="BAK37518.1"/>
    <property type="molecule type" value="Genomic_DNA"/>
</dbReference>
<evidence type="ECO:0000259" key="12">
    <source>
        <dbReference type="Pfam" id="PF07730"/>
    </source>
</evidence>
<dbReference type="GO" id="GO:0005524">
    <property type="term" value="F:ATP binding"/>
    <property type="evidence" value="ECO:0007669"/>
    <property type="project" value="UniProtKB-KW"/>
</dbReference>
<dbReference type="Pfam" id="PF07730">
    <property type="entry name" value="HisKA_3"/>
    <property type="match status" value="1"/>
</dbReference>
<proteinExistence type="predicted"/>
<organism evidence="14 15">
    <name type="scientific">Microlunatus phosphovorus (strain ATCC 700054 / DSM 10555 / JCM 9379 / NBRC 101784 / NCIMB 13414 / VKM Ac-1990 / NM-1)</name>
    <dbReference type="NCBI Taxonomy" id="1032480"/>
    <lineage>
        <taxon>Bacteria</taxon>
        <taxon>Bacillati</taxon>
        <taxon>Actinomycetota</taxon>
        <taxon>Actinomycetes</taxon>
        <taxon>Propionibacteriales</taxon>
        <taxon>Propionibacteriaceae</taxon>
        <taxon>Microlunatus</taxon>
    </lineage>
</organism>
<evidence type="ECO:0000256" key="4">
    <source>
        <dbReference type="ARBA" id="ARBA00022679"/>
    </source>
</evidence>
<dbReference type="STRING" id="1032480.MLP_45040"/>
<keyword evidence="10" id="KW-0472">Membrane</keyword>
<comment type="catalytic activity">
    <reaction evidence="1">
        <text>ATP + protein L-histidine = ADP + protein N-phospho-L-histidine.</text>
        <dbReference type="EC" id="2.7.13.3"/>
    </reaction>
</comment>
<feature type="transmembrane region" description="Helical" evidence="10">
    <location>
        <begin position="93"/>
        <end position="114"/>
    </location>
</feature>
<evidence type="ECO:0000256" key="8">
    <source>
        <dbReference type="ARBA" id="ARBA00023012"/>
    </source>
</evidence>
<keyword evidence="10" id="KW-1133">Transmembrane helix</keyword>
<dbReference type="eggNOG" id="COG4585">
    <property type="taxonomic scope" value="Bacteria"/>
</dbReference>
<keyword evidence="6 14" id="KW-0418">Kinase</keyword>
<evidence type="ECO:0000313" key="15">
    <source>
        <dbReference type="Proteomes" id="UP000007947"/>
    </source>
</evidence>
<dbReference type="PANTHER" id="PTHR24421">
    <property type="entry name" value="NITRATE/NITRITE SENSOR PROTEIN NARX-RELATED"/>
    <property type="match status" value="1"/>
</dbReference>
<gene>
    <name evidence="14" type="ordered locus">MLP_45040</name>
</gene>
<evidence type="ECO:0000256" key="6">
    <source>
        <dbReference type="ARBA" id="ARBA00022777"/>
    </source>
</evidence>
<dbReference type="InterPro" id="IPR050482">
    <property type="entry name" value="Sensor_HK_TwoCompSys"/>
</dbReference>
<dbReference type="Pfam" id="PF02518">
    <property type="entry name" value="HATPase_c"/>
    <property type="match status" value="1"/>
</dbReference>
<evidence type="ECO:0000259" key="11">
    <source>
        <dbReference type="Pfam" id="PF02518"/>
    </source>
</evidence>
<dbReference type="KEGG" id="mph:MLP_45040"/>
<dbReference type="AlphaFoldDB" id="F5XTR9"/>
<evidence type="ECO:0000256" key="1">
    <source>
        <dbReference type="ARBA" id="ARBA00000085"/>
    </source>
</evidence>
<keyword evidence="7" id="KW-0067">ATP-binding</keyword>
<dbReference type="GO" id="GO:0046983">
    <property type="term" value="F:protein dimerization activity"/>
    <property type="evidence" value="ECO:0007669"/>
    <property type="project" value="InterPro"/>
</dbReference>
<evidence type="ECO:0000256" key="9">
    <source>
        <dbReference type="SAM" id="MobiDB-lite"/>
    </source>
</evidence>
<dbReference type="Pfam" id="PF13796">
    <property type="entry name" value="Sensor"/>
    <property type="match status" value="1"/>
</dbReference>
<evidence type="ECO:0000313" key="14">
    <source>
        <dbReference type="EMBL" id="BAK37518.1"/>
    </source>
</evidence>
<dbReference type="EC" id="2.7.13.3" evidence="2"/>
<feature type="transmembrane region" description="Helical" evidence="10">
    <location>
        <begin position="66"/>
        <end position="87"/>
    </location>
</feature>
<feature type="domain" description="Histidine kinase/HSP90-like ATPase" evidence="11">
    <location>
        <begin position="376"/>
        <end position="460"/>
    </location>
</feature>
<feature type="domain" description="Signal transduction histidine kinase subgroup 3 dimerisation and phosphoacceptor" evidence="12">
    <location>
        <begin position="275"/>
        <end position="338"/>
    </location>
</feature>
<dbReference type="InterPro" id="IPR003594">
    <property type="entry name" value="HATPase_dom"/>
</dbReference>
<evidence type="ECO:0000256" key="2">
    <source>
        <dbReference type="ARBA" id="ARBA00012438"/>
    </source>
</evidence>
<evidence type="ECO:0000256" key="7">
    <source>
        <dbReference type="ARBA" id="ARBA00022840"/>
    </source>
</evidence>
<keyword evidence="4" id="KW-0808">Transferase</keyword>
<dbReference type="GO" id="GO:0000155">
    <property type="term" value="F:phosphorelay sensor kinase activity"/>
    <property type="evidence" value="ECO:0007669"/>
    <property type="project" value="InterPro"/>
</dbReference>
<dbReference type="HOGENOM" id="CLU_000445_20_2_11"/>
<protein>
    <recommendedName>
        <fullName evidence="2">histidine kinase</fullName>
        <ecNumber evidence="2">2.7.13.3</ecNumber>
    </recommendedName>
</protein>
<dbReference type="SUPFAM" id="SSF55874">
    <property type="entry name" value="ATPase domain of HSP90 chaperone/DNA topoisomerase II/histidine kinase"/>
    <property type="match status" value="1"/>
</dbReference>
<name>F5XTR9_MICPN</name>
<dbReference type="InterPro" id="IPR011712">
    <property type="entry name" value="Sig_transdc_His_kin_sub3_dim/P"/>
</dbReference>
<dbReference type="OrthoDB" id="3217947at2"/>
<feature type="region of interest" description="Disordered" evidence="9">
    <location>
        <begin position="36"/>
        <end position="55"/>
    </location>
</feature>
<accession>F5XTR9</accession>
<dbReference type="CDD" id="cd16917">
    <property type="entry name" value="HATPase_UhpB-NarQ-NarX-like"/>
    <property type="match status" value="1"/>
</dbReference>
<dbReference type="PANTHER" id="PTHR24421:SF10">
    <property type="entry name" value="NITRATE_NITRITE SENSOR PROTEIN NARQ"/>
    <property type="match status" value="1"/>
</dbReference>
<dbReference type="Gene3D" id="1.20.5.1930">
    <property type="match status" value="1"/>
</dbReference>
<dbReference type="Gene3D" id="3.30.565.10">
    <property type="entry name" value="Histidine kinase-like ATPase, C-terminal domain"/>
    <property type="match status" value="1"/>
</dbReference>
<dbReference type="GO" id="GO:0016020">
    <property type="term" value="C:membrane"/>
    <property type="evidence" value="ECO:0007669"/>
    <property type="project" value="InterPro"/>
</dbReference>
<keyword evidence="5" id="KW-0547">Nucleotide-binding</keyword>
<keyword evidence="3" id="KW-0597">Phosphoprotein</keyword>
<dbReference type="Proteomes" id="UP000007947">
    <property type="component" value="Chromosome"/>
</dbReference>
<feature type="transmembrane region" description="Helical" evidence="10">
    <location>
        <begin position="208"/>
        <end position="230"/>
    </location>
</feature>
<dbReference type="InterPro" id="IPR025828">
    <property type="entry name" value="Put_sensor_dom"/>
</dbReference>
<evidence type="ECO:0000259" key="13">
    <source>
        <dbReference type="Pfam" id="PF13796"/>
    </source>
</evidence>
<feature type="transmembrane region" description="Helical" evidence="10">
    <location>
        <begin position="155"/>
        <end position="188"/>
    </location>
</feature>
<evidence type="ECO:0000256" key="10">
    <source>
        <dbReference type="SAM" id="Phobius"/>
    </source>
</evidence>
<keyword evidence="15" id="KW-1185">Reference proteome</keyword>
<evidence type="ECO:0000256" key="3">
    <source>
        <dbReference type="ARBA" id="ARBA00022553"/>
    </source>
</evidence>
<reference evidence="14 15" key="1">
    <citation type="submission" date="2011-05" db="EMBL/GenBank/DDBJ databases">
        <title>Whole genome sequence of Microlunatus phosphovorus NM-1.</title>
        <authorList>
            <person name="Hosoyama A."/>
            <person name="Sasaki K."/>
            <person name="Harada T."/>
            <person name="Igarashi R."/>
            <person name="Kawakoshi A."/>
            <person name="Sasagawa M."/>
            <person name="Fukada J."/>
            <person name="Nakamura S."/>
            <person name="Katano Y."/>
            <person name="Hanada S."/>
            <person name="Kamagata Y."/>
            <person name="Nakamura N."/>
            <person name="Yamazaki S."/>
            <person name="Fujita N."/>
        </authorList>
    </citation>
    <scope>NUCLEOTIDE SEQUENCE [LARGE SCALE GENOMIC DNA]</scope>
    <source>
        <strain evidence="15">ATCC 700054 / DSM 10555 / JCM 9379 / NBRC 101784 / NCIMB 13414 / VKM Ac-1990 / NM-1</strain>
    </source>
</reference>